<name>A0A919F7V8_9XANT</name>
<organism evidence="2 3">
    <name type="scientific">Xanthomonas boreopolis</name>
    <dbReference type="NCBI Taxonomy" id="86183"/>
    <lineage>
        <taxon>Bacteria</taxon>
        <taxon>Pseudomonadati</taxon>
        <taxon>Pseudomonadota</taxon>
        <taxon>Gammaproteobacteria</taxon>
        <taxon>Lysobacterales</taxon>
        <taxon>Lysobacteraceae</taxon>
        <taxon>Xanthomonas</taxon>
    </lineage>
</organism>
<dbReference type="EMBL" id="BNBA01000011">
    <property type="protein sequence ID" value="GHH53106.1"/>
    <property type="molecule type" value="Genomic_DNA"/>
</dbReference>
<comment type="caution">
    <text evidence="2">The sequence shown here is derived from an EMBL/GenBank/DDBJ whole genome shotgun (WGS) entry which is preliminary data.</text>
</comment>
<proteinExistence type="predicted"/>
<dbReference type="Proteomes" id="UP000623958">
    <property type="component" value="Unassembled WGS sequence"/>
</dbReference>
<keyword evidence="3" id="KW-1185">Reference proteome</keyword>
<feature type="region of interest" description="Disordered" evidence="1">
    <location>
        <begin position="1"/>
        <end position="22"/>
    </location>
</feature>
<sequence length="136" mass="14940">MLMSHDNRSGRQAPPHRQFYRGAHPVGTVSEDEVDAVAEKVLSRVRDIRNAQGEGSYVFGDPEHGVYALRIGSAAGEVMLREHLDWLFGVYGAAHAHCHRASFPPLEQVAEDIRAHYGWAQKVAAEAGQLGLHFAA</sequence>
<accession>A0A919F7V8</accession>
<dbReference type="AlphaFoldDB" id="A0A919F7V8"/>
<gene>
    <name evidence="2" type="ORF">GCM10009090_18000</name>
</gene>
<evidence type="ECO:0000256" key="1">
    <source>
        <dbReference type="SAM" id="MobiDB-lite"/>
    </source>
</evidence>
<evidence type="ECO:0000313" key="3">
    <source>
        <dbReference type="Proteomes" id="UP000623958"/>
    </source>
</evidence>
<reference evidence="2" key="2">
    <citation type="submission" date="2020-09" db="EMBL/GenBank/DDBJ databases">
        <authorList>
            <person name="Sun Q."/>
            <person name="Ohkuma M."/>
        </authorList>
    </citation>
    <scope>NUCLEOTIDE SEQUENCE</scope>
    <source>
        <strain evidence="2">JCM 13306</strain>
    </source>
</reference>
<protein>
    <submittedName>
        <fullName evidence="2">Uncharacterized protein</fullName>
    </submittedName>
</protein>
<reference evidence="2" key="1">
    <citation type="journal article" date="2014" name="Int. J. Syst. Evol. Microbiol.">
        <title>Complete genome sequence of Corynebacterium casei LMG S-19264T (=DSM 44701T), isolated from a smear-ripened cheese.</title>
        <authorList>
            <consortium name="US DOE Joint Genome Institute (JGI-PGF)"/>
            <person name="Walter F."/>
            <person name="Albersmeier A."/>
            <person name="Kalinowski J."/>
            <person name="Ruckert C."/>
        </authorList>
    </citation>
    <scope>NUCLEOTIDE SEQUENCE</scope>
    <source>
        <strain evidence="2">JCM 13306</strain>
    </source>
</reference>
<evidence type="ECO:0000313" key="2">
    <source>
        <dbReference type="EMBL" id="GHH53106.1"/>
    </source>
</evidence>